<feature type="compositionally biased region" description="Polar residues" evidence="1">
    <location>
        <begin position="1"/>
        <end position="10"/>
    </location>
</feature>
<organism evidence="2 3">
    <name type="scientific">Athelia psychrophila</name>
    <dbReference type="NCBI Taxonomy" id="1759441"/>
    <lineage>
        <taxon>Eukaryota</taxon>
        <taxon>Fungi</taxon>
        <taxon>Dikarya</taxon>
        <taxon>Basidiomycota</taxon>
        <taxon>Agaricomycotina</taxon>
        <taxon>Agaricomycetes</taxon>
        <taxon>Agaricomycetidae</taxon>
        <taxon>Atheliales</taxon>
        <taxon>Atheliaceae</taxon>
        <taxon>Athelia</taxon>
    </lineage>
</organism>
<evidence type="ECO:0000313" key="2">
    <source>
        <dbReference type="EMBL" id="KZP08373.1"/>
    </source>
</evidence>
<gene>
    <name evidence="2" type="ORF">FIBSPDRAFT_964799</name>
</gene>
<evidence type="ECO:0008006" key="4">
    <source>
        <dbReference type="Google" id="ProtNLM"/>
    </source>
</evidence>
<evidence type="ECO:0000313" key="3">
    <source>
        <dbReference type="Proteomes" id="UP000076532"/>
    </source>
</evidence>
<reference evidence="2 3" key="1">
    <citation type="journal article" date="2016" name="Mol. Biol. Evol.">
        <title>Comparative Genomics of Early-Diverging Mushroom-Forming Fungi Provides Insights into the Origins of Lignocellulose Decay Capabilities.</title>
        <authorList>
            <person name="Nagy L.G."/>
            <person name="Riley R."/>
            <person name="Tritt A."/>
            <person name="Adam C."/>
            <person name="Daum C."/>
            <person name="Floudas D."/>
            <person name="Sun H."/>
            <person name="Yadav J.S."/>
            <person name="Pangilinan J."/>
            <person name="Larsson K.H."/>
            <person name="Matsuura K."/>
            <person name="Barry K."/>
            <person name="Labutti K."/>
            <person name="Kuo R."/>
            <person name="Ohm R.A."/>
            <person name="Bhattacharya S.S."/>
            <person name="Shirouzu T."/>
            <person name="Yoshinaga Y."/>
            <person name="Martin F.M."/>
            <person name="Grigoriev I.V."/>
            <person name="Hibbett D.S."/>
        </authorList>
    </citation>
    <scope>NUCLEOTIDE SEQUENCE [LARGE SCALE GENOMIC DNA]</scope>
    <source>
        <strain evidence="2 3">CBS 109695</strain>
    </source>
</reference>
<dbReference type="AlphaFoldDB" id="A0A165XAZ3"/>
<protein>
    <recommendedName>
        <fullName evidence="4">F-box domain-containing protein</fullName>
    </recommendedName>
</protein>
<feature type="region of interest" description="Disordered" evidence="1">
    <location>
        <begin position="1"/>
        <end position="24"/>
    </location>
</feature>
<dbReference type="EMBL" id="KV417722">
    <property type="protein sequence ID" value="KZP08373.1"/>
    <property type="molecule type" value="Genomic_DNA"/>
</dbReference>
<evidence type="ECO:0000256" key="1">
    <source>
        <dbReference type="SAM" id="MobiDB-lite"/>
    </source>
</evidence>
<proteinExistence type="predicted"/>
<accession>A0A165XAZ3</accession>
<keyword evidence="3" id="KW-1185">Reference proteome</keyword>
<sequence length="424" mass="47453">MIAPASTSLMTLRKSRRRSLSNTHESLSMLVESDRSHKNSHGRDVFTSINGAFNAITRDLHMIRNLCTRIPRTLLPAIVPSSSEPIPHEHPIIRLPIELITVIFECFSNRWSAQHDVLAGVCRSWKAELSRMPSIYQEIHIGDSGADRDLHEAANTIKCVIYLKTDEDYAWQCALIDSVFEQAHRLLEVTIDFEGSVAALAGMTLKLRDATAPQLRKFQIRASERAETDESPHTDAPFESRLFFGGCPRLVQVSTSGNVAGLWPPVTTVKHANMTTQRPFLTRNAFTTILHTMPSLTTLVLNPDMMIFCGDSTTKNQTHQITLPALSALSIWNSPNRLHQGGASYLLDFLESTNMPMLKRLRIVQCFCGPSQLFQFCGTTTRRYPLVEEVVIKRCGVKDEDLYISAIHQVFPSAEAVIFSSSDS</sequence>
<name>A0A165XAZ3_9AGAM</name>
<dbReference type="Proteomes" id="UP000076532">
    <property type="component" value="Unassembled WGS sequence"/>
</dbReference>